<feature type="region of interest" description="Disordered" evidence="1">
    <location>
        <begin position="1"/>
        <end position="70"/>
    </location>
</feature>
<dbReference type="Proteomes" id="UP001153678">
    <property type="component" value="Unassembled WGS sequence"/>
</dbReference>
<evidence type="ECO:0000256" key="1">
    <source>
        <dbReference type="SAM" id="MobiDB-lite"/>
    </source>
</evidence>
<accession>A0A9W4X075</accession>
<sequence length="70" mass="8131">MNFRIIPTIHQTKNTRPKRTYKKWQTLDPPSNDPSDDSPSNDPSDGLNELLNNTNDSSNKNTRLKRTYKN</sequence>
<dbReference type="EMBL" id="CAMKVN010018659">
    <property type="protein sequence ID" value="CAI2198441.1"/>
    <property type="molecule type" value="Genomic_DNA"/>
</dbReference>
<gene>
    <name evidence="2" type="ORF">FWILDA_LOCUS18574</name>
</gene>
<feature type="compositionally biased region" description="Polar residues" evidence="1">
    <location>
        <begin position="50"/>
        <end position="61"/>
    </location>
</feature>
<dbReference type="AlphaFoldDB" id="A0A9W4X075"/>
<feature type="compositionally biased region" description="Basic residues" evidence="1">
    <location>
        <begin position="13"/>
        <end position="22"/>
    </location>
</feature>
<keyword evidence="3" id="KW-1185">Reference proteome</keyword>
<feature type="non-terminal residue" evidence="2">
    <location>
        <position position="70"/>
    </location>
</feature>
<evidence type="ECO:0000313" key="2">
    <source>
        <dbReference type="EMBL" id="CAI2198441.1"/>
    </source>
</evidence>
<comment type="caution">
    <text evidence="2">The sequence shown here is derived from an EMBL/GenBank/DDBJ whole genome shotgun (WGS) entry which is preliminary data.</text>
</comment>
<reference evidence="2" key="1">
    <citation type="submission" date="2022-08" db="EMBL/GenBank/DDBJ databases">
        <authorList>
            <person name="Kallberg Y."/>
            <person name="Tangrot J."/>
            <person name="Rosling A."/>
        </authorList>
    </citation>
    <scope>NUCLEOTIDE SEQUENCE</scope>
    <source>
        <strain evidence="2">Wild A</strain>
    </source>
</reference>
<organism evidence="2 3">
    <name type="scientific">Funneliformis geosporum</name>
    <dbReference type="NCBI Taxonomy" id="1117311"/>
    <lineage>
        <taxon>Eukaryota</taxon>
        <taxon>Fungi</taxon>
        <taxon>Fungi incertae sedis</taxon>
        <taxon>Mucoromycota</taxon>
        <taxon>Glomeromycotina</taxon>
        <taxon>Glomeromycetes</taxon>
        <taxon>Glomerales</taxon>
        <taxon>Glomeraceae</taxon>
        <taxon>Funneliformis</taxon>
    </lineage>
</organism>
<evidence type="ECO:0000313" key="3">
    <source>
        <dbReference type="Proteomes" id="UP001153678"/>
    </source>
</evidence>
<name>A0A9W4X075_9GLOM</name>
<protein>
    <submittedName>
        <fullName evidence="2">16015_t:CDS:1</fullName>
    </submittedName>
</protein>
<proteinExistence type="predicted"/>